<name>A0A8H4LWQ9_9HYPO</name>
<dbReference type="EMBL" id="JAAVMX010000006">
    <property type="protein sequence ID" value="KAF4507003.1"/>
    <property type="molecule type" value="Genomic_DNA"/>
</dbReference>
<dbReference type="AlphaFoldDB" id="A0A8H4LWQ9"/>
<dbReference type="PANTHER" id="PTHR47204">
    <property type="entry name" value="OS02G0168900 PROTEIN"/>
    <property type="match status" value="1"/>
</dbReference>
<dbReference type="CDD" id="cd09271">
    <property type="entry name" value="RNase_H2-C"/>
    <property type="match status" value="1"/>
</dbReference>
<organism evidence="1 2">
    <name type="scientific">Ophiocordyceps sinensis</name>
    <dbReference type="NCBI Taxonomy" id="72228"/>
    <lineage>
        <taxon>Eukaryota</taxon>
        <taxon>Fungi</taxon>
        <taxon>Dikarya</taxon>
        <taxon>Ascomycota</taxon>
        <taxon>Pezizomycotina</taxon>
        <taxon>Sordariomycetes</taxon>
        <taxon>Hypocreomycetidae</taxon>
        <taxon>Hypocreales</taxon>
        <taxon>Ophiocordycipitaceae</taxon>
        <taxon>Ophiocordyceps</taxon>
    </lineage>
</organism>
<protein>
    <submittedName>
        <fullName evidence="1">Uncharacterized protein</fullName>
    </submittedName>
</protein>
<accession>A0A8H4LWQ9</accession>
<evidence type="ECO:0000313" key="1">
    <source>
        <dbReference type="EMBL" id="KAF4507003.1"/>
    </source>
</evidence>
<reference evidence="1 2" key="1">
    <citation type="journal article" date="2020" name="Genome Biol. Evol.">
        <title>A new high-quality draft genome assembly of the Chinese cordyceps Ophiocordyceps sinensis.</title>
        <authorList>
            <person name="Shu R."/>
            <person name="Zhang J."/>
            <person name="Meng Q."/>
            <person name="Zhang H."/>
            <person name="Zhou G."/>
            <person name="Li M."/>
            <person name="Wu P."/>
            <person name="Zhao Y."/>
            <person name="Chen C."/>
            <person name="Qin Q."/>
        </authorList>
    </citation>
    <scope>NUCLEOTIDE SEQUENCE [LARGE SCALE GENOMIC DNA]</scope>
    <source>
        <strain evidence="1 2">IOZ07</strain>
    </source>
</reference>
<dbReference type="Gene3D" id="2.40.128.680">
    <property type="match status" value="1"/>
</dbReference>
<gene>
    <name evidence="1" type="ORF">G6O67_005682</name>
</gene>
<dbReference type="Proteomes" id="UP000557566">
    <property type="component" value="Unassembled WGS sequence"/>
</dbReference>
<dbReference type="GO" id="GO:0006401">
    <property type="term" value="P:RNA catabolic process"/>
    <property type="evidence" value="ECO:0007669"/>
    <property type="project" value="InterPro"/>
</dbReference>
<dbReference type="GO" id="GO:0032299">
    <property type="term" value="C:ribonuclease H2 complex"/>
    <property type="evidence" value="ECO:0007669"/>
    <property type="project" value="InterPro"/>
</dbReference>
<dbReference type="Pfam" id="PF08615">
    <property type="entry name" value="RNase_H2_suC"/>
    <property type="match status" value="1"/>
</dbReference>
<sequence length="133" mass="14979">MPEPMLVVEDHDVLGKTRAIPNLLPCRVHHTGPVDPVSEYWDPTQSEDSTSVAYFRGRKLKGRTVALPDNFKGVVSTTERVPTPWKLKLFKSLLGSNRCWGFDEWLQVAAKIHSFSERDEAGVPHDKRKQGGV</sequence>
<evidence type="ECO:0000313" key="2">
    <source>
        <dbReference type="Proteomes" id="UP000557566"/>
    </source>
</evidence>
<proteinExistence type="predicted"/>
<dbReference type="PANTHER" id="PTHR47204:SF1">
    <property type="entry name" value="RIBONUCLEASE H2 SUBUNIT C"/>
    <property type="match status" value="1"/>
</dbReference>
<dbReference type="OrthoDB" id="6222486at2759"/>
<dbReference type="InterPro" id="IPR013924">
    <property type="entry name" value="RNase_H2_suC"/>
</dbReference>
<keyword evidence="2" id="KW-1185">Reference proteome</keyword>
<comment type="caution">
    <text evidence="1">The sequence shown here is derived from an EMBL/GenBank/DDBJ whole genome shotgun (WGS) entry which is preliminary data.</text>
</comment>